<evidence type="ECO:0000256" key="6">
    <source>
        <dbReference type="ARBA" id="ARBA00022786"/>
    </source>
</evidence>
<keyword evidence="7" id="KW-0862">Zinc</keyword>
<dbReference type="Gene3D" id="3.30.40.10">
    <property type="entry name" value="Zinc/RING finger domain, C3HC4 (zinc finger)"/>
    <property type="match status" value="1"/>
</dbReference>
<dbReference type="EMBL" id="KI913954">
    <property type="protein sequence ID" value="ETW07571.1"/>
    <property type="molecule type" value="Genomic_DNA"/>
</dbReference>
<accession>A0A024UM87</accession>
<evidence type="ECO:0000313" key="11">
    <source>
        <dbReference type="EMBL" id="ETW07571.1"/>
    </source>
</evidence>
<dbReference type="GO" id="GO:0061630">
    <property type="term" value="F:ubiquitin protein ligase activity"/>
    <property type="evidence" value="ECO:0007669"/>
    <property type="project" value="InterPro"/>
</dbReference>
<evidence type="ECO:0000259" key="10">
    <source>
        <dbReference type="PROSITE" id="PS50089"/>
    </source>
</evidence>
<proteinExistence type="predicted"/>
<keyword evidence="6" id="KW-0833">Ubl conjugation pathway</keyword>
<dbReference type="VEuPathDB" id="FungiDB:H310_02055"/>
<sequence length="87" mass="9983">MKIRVKRIHGVATWSWGVKNEGCCIICQNPFEACCPECTVPGDGCPPVFGRCEHALHMHCLVKWLESLKDAQHKCPLCREEWKFREA</sequence>
<dbReference type="OrthoDB" id="1681166at2759"/>
<keyword evidence="3" id="KW-0479">Metal-binding</keyword>
<evidence type="ECO:0000256" key="4">
    <source>
        <dbReference type="ARBA" id="ARBA00022771"/>
    </source>
</evidence>
<dbReference type="InterPro" id="IPR051031">
    <property type="entry name" value="RING-box_E3_Ubiquitin_Ligase"/>
</dbReference>
<dbReference type="GO" id="GO:0008270">
    <property type="term" value="F:zinc ion binding"/>
    <property type="evidence" value="ECO:0007669"/>
    <property type="project" value="UniProtKB-KW"/>
</dbReference>
<keyword evidence="2" id="KW-0132">Cell division</keyword>
<evidence type="ECO:0000256" key="7">
    <source>
        <dbReference type="ARBA" id="ARBA00022833"/>
    </source>
</evidence>
<dbReference type="AlphaFoldDB" id="A0A024UM87"/>
<evidence type="ECO:0000256" key="9">
    <source>
        <dbReference type="PROSITE-ProRule" id="PRU00175"/>
    </source>
</evidence>
<dbReference type="GO" id="GO:0097602">
    <property type="term" value="F:cullin family protein binding"/>
    <property type="evidence" value="ECO:0007669"/>
    <property type="project" value="InterPro"/>
</dbReference>
<dbReference type="GO" id="GO:0005680">
    <property type="term" value="C:anaphase-promoting complex"/>
    <property type="evidence" value="ECO:0007669"/>
    <property type="project" value="InterPro"/>
</dbReference>
<organism evidence="11">
    <name type="scientific">Aphanomyces invadans</name>
    <dbReference type="NCBI Taxonomy" id="157072"/>
    <lineage>
        <taxon>Eukaryota</taxon>
        <taxon>Sar</taxon>
        <taxon>Stramenopiles</taxon>
        <taxon>Oomycota</taxon>
        <taxon>Saprolegniomycetes</taxon>
        <taxon>Saprolegniales</taxon>
        <taxon>Verrucalvaceae</taxon>
        <taxon>Aphanomyces</taxon>
    </lineage>
</organism>
<dbReference type="STRING" id="157072.A0A024UM87"/>
<evidence type="ECO:0000256" key="8">
    <source>
        <dbReference type="ARBA" id="ARBA00023306"/>
    </source>
</evidence>
<dbReference type="SUPFAM" id="SSF57850">
    <property type="entry name" value="RING/U-box"/>
    <property type="match status" value="1"/>
</dbReference>
<dbReference type="PROSITE" id="PS50089">
    <property type="entry name" value="ZF_RING_2"/>
    <property type="match status" value="1"/>
</dbReference>
<dbReference type="GeneID" id="20079105"/>
<feature type="domain" description="RING-type" evidence="10">
    <location>
        <begin position="24"/>
        <end position="79"/>
    </location>
</feature>
<name>A0A024UM87_9STRA</name>
<evidence type="ECO:0000256" key="3">
    <source>
        <dbReference type="ARBA" id="ARBA00022723"/>
    </source>
</evidence>
<gene>
    <name evidence="11" type="ORF">H310_02055</name>
</gene>
<keyword evidence="4 9" id="KW-0863">Zinc-finger</keyword>
<evidence type="ECO:0000256" key="5">
    <source>
        <dbReference type="ARBA" id="ARBA00022776"/>
    </source>
</evidence>
<keyword evidence="5" id="KW-0498">Mitosis</keyword>
<dbReference type="Pfam" id="PF12861">
    <property type="entry name" value="zf-ANAPC11"/>
    <property type="match status" value="1"/>
</dbReference>
<dbReference type="CDD" id="cd16456">
    <property type="entry name" value="RING-H2_APC11"/>
    <property type="match status" value="1"/>
</dbReference>
<dbReference type="InterPro" id="IPR024991">
    <property type="entry name" value="RING-H2_APC11"/>
</dbReference>
<dbReference type="InterPro" id="IPR013083">
    <property type="entry name" value="Znf_RING/FYVE/PHD"/>
</dbReference>
<reference evidence="11" key="1">
    <citation type="submission" date="2013-12" db="EMBL/GenBank/DDBJ databases">
        <title>The Genome Sequence of Aphanomyces invadans NJM9701.</title>
        <authorList>
            <consortium name="The Broad Institute Genomics Platform"/>
            <person name="Russ C."/>
            <person name="Tyler B."/>
            <person name="van West P."/>
            <person name="Dieguez-Uribeondo J."/>
            <person name="Young S.K."/>
            <person name="Zeng Q."/>
            <person name="Gargeya S."/>
            <person name="Fitzgerald M."/>
            <person name="Abouelleil A."/>
            <person name="Alvarado L."/>
            <person name="Chapman S.B."/>
            <person name="Gainer-Dewar J."/>
            <person name="Goldberg J."/>
            <person name="Griggs A."/>
            <person name="Gujja S."/>
            <person name="Hansen M."/>
            <person name="Howarth C."/>
            <person name="Imamovic A."/>
            <person name="Ireland A."/>
            <person name="Larimer J."/>
            <person name="McCowan C."/>
            <person name="Murphy C."/>
            <person name="Pearson M."/>
            <person name="Poon T.W."/>
            <person name="Priest M."/>
            <person name="Roberts A."/>
            <person name="Saif S."/>
            <person name="Shea T."/>
            <person name="Sykes S."/>
            <person name="Wortman J."/>
            <person name="Nusbaum C."/>
            <person name="Birren B."/>
        </authorList>
    </citation>
    <scope>NUCLEOTIDE SEQUENCE [LARGE SCALE GENOMIC DNA]</scope>
    <source>
        <strain evidence="11">NJM9701</strain>
    </source>
</reference>
<evidence type="ECO:0000256" key="1">
    <source>
        <dbReference type="ARBA" id="ARBA00013928"/>
    </source>
</evidence>
<dbReference type="RefSeq" id="XP_008863664.1">
    <property type="nucleotide sequence ID" value="XM_008865442.1"/>
</dbReference>
<evidence type="ECO:0000256" key="2">
    <source>
        <dbReference type="ARBA" id="ARBA00022618"/>
    </source>
</evidence>
<dbReference type="GO" id="GO:0051301">
    <property type="term" value="P:cell division"/>
    <property type="evidence" value="ECO:0007669"/>
    <property type="project" value="UniProtKB-KW"/>
</dbReference>
<dbReference type="eggNOG" id="KOG1493">
    <property type="taxonomic scope" value="Eukaryota"/>
</dbReference>
<dbReference type="GO" id="GO:0031145">
    <property type="term" value="P:anaphase-promoting complex-dependent catabolic process"/>
    <property type="evidence" value="ECO:0007669"/>
    <property type="project" value="InterPro"/>
</dbReference>
<protein>
    <recommendedName>
        <fullName evidence="1">Anaphase-promoting complex subunit 11</fullName>
    </recommendedName>
</protein>
<dbReference type="InterPro" id="IPR001841">
    <property type="entry name" value="Znf_RING"/>
</dbReference>
<keyword evidence="8" id="KW-0131">Cell cycle</keyword>
<dbReference type="PANTHER" id="PTHR11210">
    <property type="entry name" value="RING BOX"/>
    <property type="match status" value="1"/>
</dbReference>